<protein>
    <submittedName>
        <fullName evidence="2">Uncharacterized protein</fullName>
    </submittedName>
</protein>
<evidence type="ECO:0000313" key="3">
    <source>
        <dbReference type="Proteomes" id="UP001159427"/>
    </source>
</evidence>
<dbReference type="EMBL" id="CALNXI010002040">
    <property type="protein sequence ID" value="CAH3182007.1"/>
    <property type="molecule type" value="Genomic_DNA"/>
</dbReference>
<feature type="non-terminal residue" evidence="2">
    <location>
        <position position="1"/>
    </location>
</feature>
<name>A0ABN8RRN1_9CNID</name>
<accession>A0ABN8RRN1</accession>
<dbReference type="Pfam" id="PF10927">
    <property type="entry name" value="DUF2738"/>
    <property type="match status" value="1"/>
</dbReference>
<proteinExistence type="predicted"/>
<dbReference type="Proteomes" id="UP001159427">
    <property type="component" value="Unassembled WGS sequence"/>
</dbReference>
<feature type="compositionally biased region" description="Basic and acidic residues" evidence="1">
    <location>
        <begin position="207"/>
        <end position="218"/>
    </location>
</feature>
<organism evidence="2 3">
    <name type="scientific">Porites evermanni</name>
    <dbReference type="NCBI Taxonomy" id="104178"/>
    <lineage>
        <taxon>Eukaryota</taxon>
        <taxon>Metazoa</taxon>
        <taxon>Cnidaria</taxon>
        <taxon>Anthozoa</taxon>
        <taxon>Hexacorallia</taxon>
        <taxon>Scleractinia</taxon>
        <taxon>Fungiina</taxon>
        <taxon>Poritidae</taxon>
        <taxon>Porites</taxon>
    </lineage>
</organism>
<feature type="region of interest" description="Disordered" evidence="1">
    <location>
        <begin position="189"/>
        <end position="218"/>
    </location>
</feature>
<sequence length="218" mass="25306">VPDEDQSSDDDKYVVTGKEFKKLTKKAKKLEAESLDYSKRKNNKYVATLPNGKKKQFYEFICKIAEVCKEHLSEEYGADEASYMSEPLYYKKIEYFDKKGKKKTNLDQSAAPVLYAKLICSDKTKKILSLFRAKGKDSVNPFNYLNQYCYVKMALVIEGIFISKTVTSLQMKVHEFYVKPLKPRESLLTIKESDEEQSESEEDNESDTEKGSRSKREW</sequence>
<dbReference type="InterPro" id="IPR024416">
    <property type="entry name" value="DUF2738"/>
</dbReference>
<evidence type="ECO:0000313" key="2">
    <source>
        <dbReference type="EMBL" id="CAH3182007.1"/>
    </source>
</evidence>
<evidence type="ECO:0000256" key="1">
    <source>
        <dbReference type="SAM" id="MobiDB-lite"/>
    </source>
</evidence>
<comment type="caution">
    <text evidence="2">The sequence shown here is derived from an EMBL/GenBank/DDBJ whole genome shotgun (WGS) entry which is preliminary data.</text>
</comment>
<reference evidence="2 3" key="1">
    <citation type="submission" date="2022-05" db="EMBL/GenBank/DDBJ databases">
        <authorList>
            <consortium name="Genoscope - CEA"/>
            <person name="William W."/>
        </authorList>
    </citation>
    <scope>NUCLEOTIDE SEQUENCE [LARGE SCALE GENOMIC DNA]</scope>
</reference>
<feature type="compositionally biased region" description="Acidic residues" evidence="1">
    <location>
        <begin position="193"/>
        <end position="206"/>
    </location>
</feature>
<keyword evidence="3" id="KW-1185">Reference proteome</keyword>
<gene>
    <name evidence="2" type="ORF">PEVE_00013975</name>
</gene>